<feature type="region of interest" description="Disordered" evidence="6">
    <location>
        <begin position="100"/>
        <end position="121"/>
    </location>
</feature>
<organism evidence="9 10">
    <name type="scientific">Pelagicoccus mobilis</name>
    <dbReference type="NCBI Taxonomy" id="415221"/>
    <lineage>
        <taxon>Bacteria</taxon>
        <taxon>Pseudomonadati</taxon>
        <taxon>Verrucomicrobiota</taxon>
        <taxon>Opitutia</taxon>
        <taxon>Puniceicoccales</taxon>
        <taxon>Pelagicoccaceae</taxon>
        <taxon>Pelagicoccus</taxon>
    </lineage>
</organism>
<dbReference type="PANTHER" id="PTHR43133:SF8">
    <property type="entry name" value="RNA POLYMERASE SIGMA FACTOR HI_1459-RELATED"/>
    <property type="match status" value="1"/>
</dbReference>
<accession>A0A934VMG2</accession>
<proteinExistence type="inferred from homology"/>
<evidence type="ECO:0000256" key="3">
    <source>
        <dbReference type="ARBA" id="ARBA00023082"/>
    </source>
</evidence>
<feature type="domain" description="RNA polymerase sigma-70 region 2" evidence="7">
    <location>
        <begin position="28"/>
        <end position="94"/>
    </location>
</feature>
<keyword evidence="10" id="KW-1185">Reference proteome</keyword>
<dbReference type="InterPro" id="IPR013325">
    <property type="entry name" value="RNA_pol_sigma_r2"/>
</dbReference>
<keyword evidence="2" id="KW-0805">Transcription regulation</keyword>
<dbReference type="NCBIfam" id="TIGR02937">
    <property type="entry name" value="sigma70-ECF"/>
    <property type="match status" value="1"/>
</dbReference>
<dbReference type="RefSeq" id="WP_200357025.1">
    <property type="nucleotide sequence ID" value="NZ_JAENIL010000035.1"/>
</dbReference>
<dbReference type="EMBL" id="JAENIL010000035">
    <property type="protein sequence ID" value="MBK1878811.1"/>
    <property type="molecule type" value="Genomic_DNA"/>
</dbReference>
<dbReference type="PANTHER" id="PTHR43133">
    <property type="entry name" value="RNA POLYMERASE ECF-TYPE SIGMA FACTO"/>
    <property type="match status" value="1"/>
</dbReference>
<dbReference type="InterPro" id="IPR039425">
    <property type="entry name" value="RNA_pol_sigma-70-like"/>
</dbReference>
<dbReference type="InterPro" id="IPR036388">
    <property type="entry name" value="WH-like_DNA-bd_sf"/>
</dbReference>
<dbReference type="InterPro" id="IPR013324">
    <property type="entry name" value="RNA_pol_sigma_r3/r4-like"/>
</dbReference>
<comment type="similarity">
    <text evidence="1">Belongs to the sigma-70 factor family. ECF subfamily.</text>
</comment>
<keyword evidence="4" id="KW-0238">DNA-binding</keyword>
<dbReference type="GO" id="GO:0003677">
    <property type="term" value="F:DNA binding"/>
    <property type="evidence" value="ECO:0007669"/>
    <property type="project" value="UniProtKB-KW"/>
</dbReference>
<dbReference type="GO" id="GO:0016987">
    <property type="term" value="F:sigma factor activity"/>
    <property type="evidence" value="ECO:0007669"/>
    <property type="project" value="UniProtKB-KW"/>
</dbReference>
<sequence>MKRDSKQVLTELLVLRTQGGEERAFTQLYELWAKDVLKFASFVVKDSQAAEEIAQEGWVSVAKALRKLDDATRFRAWLFQIVRRRCIDWIRRRQTERKGMEALKEERASQETQRESQSEESAVLSEAIQKMDTDTRLLIHLFYESGLTVAEAAVALELPAGTVKSRLFAIREKLKKELERTLK</sequence>
<comment type="caution">
    <text evidence="9">The sequence shown here is derived from an EMBL/GenBank/DDBJ whole genome shotgun (WGS) entry which is preliminary data.</text>
</comment>
<dbReference type="SUPFAM" id="SSF88946">
    <property type="entry name" value="Sigma2 domain of RNA polymerase sigma factors"/>
    <property type="match status" value="1"/>
</dbReference>
<name>A0A934VMG2_9BACT</name>
<dbReference type="InterPro" id="IPR013249">
    <property type="entry name" value="RNA_pol_sigma70_r4_t2"/>
</dbReference>
<evidence type="ECO:0000313" key="10">
    <source>
        <dbReference type="Proteomes" id="UP000617628"/>
    </source>
</evidence>
<evidence type="ECO:0000256" key="6">
    <source>
        <dbReference type="SAM" id="MobiDB-lite"/>
    </source>
</evidence>
<evidence type="ECO:0000313" key="9">
    <source>
        <dbReference type="EMBL" id="MBK1878811.1"/>
    </source>
</evidence>
<evidence type="ECO:0000259" key="8">
    <source>
        <dbReference type="Pfam" id="PF08281"/>
    </source>
</evidence>
<evidence type="ECO:0000256" key="1">
    <source>
        <dbReference type="ARBA" id="ARBA00010641"/>
    </source>
</evidence>
<evidence type="ECO:0000256" key="2">
    <source>
        <dbReference type="ARBA" id="ARBA00023015"/>
    </source>
</evidence>
<dbReference type="Gene3D" id="1.10.1740.10">
    <property type="match status" value="1"/>
</dbReference>
<dbReference type="Proteomes" id="UP000617628">
    <property type="component" value="Unassembled WGS sequence"/>
</dbReference>
<dbReference type="InterPro" id="IPR014284">
    <property type="entry name" value="RNA_pol_sigma-70_dom"/>
</dbReference>
<protein>
    <submittedName>
        <fullName evidence="9">Sigma-70 family RNA polymerase sigma factor</fullName>
    </submittedName>
</protein>
<evidence type="ECO:0000256" key="5">
    <source>
        <dbReference type="ARBA" id="ARBA00023163"/>
    </source>
</evidence>
<dbReference type="AlphaFoldDB" id="A0A934VMG2"/>
<evidence type="ECO:0000259" key="7">
    <source>
        <dbReference type="Pfam" id="PF04542"/>
    </source>
</evidence>
<dbReference type="InterPro" id="IPR007627">
    <property type="entry name" value="RNA_pol_sigma70_r2"/>
</dbReference>
<dbReference type="Gene3D" id="1.10.10.10">
    <property type="entry name" value="Winged helix-like DNA-binding domain superfamily/Winged helix DNA-binding domain"/>
    <property type="match status" value="1"/>
</dbReference>
<evidence type="ECO:0000256" key="4">
    <source>
        <dbReference type="ARBA" id="ARBA00023125"/>
    </source>
</evidence>
<dbReference type="SUPFAM" id="SSF88659">
    <property type="entry name" value="Sigma3 and sigma4 domains of RNA polymerase sigma factors"/>
    <property type="match status" value="1"/>
</dbReference>
<dbReference type="GO" id="GO:0006352">
    <property type="term" value="P:DNA-templated transcription initiation"/>
    <property type="evidence" value="ECO:0007669"/>
    <property type="project" value="InterPro"/>
</dbReference>
<feature type="domain" description="RNA polymerase sigma factor 70 region 4 type 2" evidence="8">
    <location>
        <begin position="124"/>
        <end position="174"/>
    </location>
</feature>
<dbReference type="Pfam" id="PF08281">
    <property type="entry name" value="Sigma70_r4_2"/>
    <property type="match status" value="1"/>
</dbReference>
<feature type="compositionally biased region" description="Basic and acidic residues" evidence="6">
    <location>
        <begin position="100"/>
        <end position="117"/>
    </location>
</feature>
<reference evidence="9" key="1">
    <citation type="submission" date="2021-01" db="EMBL/GenBank/DDBJ databases">
        <title>Modified the classification status of verrucomicrobia.</title>
        <authorList>
            <person name="Feng X."/>
        </authorList>
    </citation>
    <scope>NUCLEOTIDE SEQUENCE</scope>
    <source>
        <strain evidence="9">KCTC 13126</strain>
    </source>
</reference>
<gene>
    <name evidence="9" type="ORF">JIN87_18155</name>
</gene>
<keyword evidence="3" id="KW-0731">Sigma factor</keyword>
<keyword evidence="5" id="KW-0804">Transcription</keyword>
<dbReference type="Pfam" id="PF04542">
    <property type="entry name" value="Sigma70_r2"/>
    <property type="match status" value="1"/>
</dbReference>